<keyword evidence="3 5" id="KW-1133">Transmembrane helix</keyword>
<evidence type="ECO:0000259" key="6">
    <source>
        <dbReference type="Pfam" id="PF03151"/>
    </source>
</evidence>
<dbReference type="PANTHER" id="PTHR11132">
    <property type="entry name" value="SOLUTE CARRIER FAMILY 35"/>
    <property type="match status" value="1"/>
</dbReference>
<feature type="transmembrane region" description="Helical" evidence="5">
    <location>
        <begin position="114"/>
        <end position="133"/>
    </location>
</feature>
<evidence type="ECO:0000313" key="7">
    <source>
        <dbReference type="EMBL" id="CEK87938.1"/>
    </source>
</evidence>
<feature type="transmembrane region" description="Helical" evidence="5">
    <location>
        <begin position="145"/>
        <end position="166"/>
    </location>
</feature>
<organism evidence="7">
    <name type="scientific">Arion vulgaris</name>
    <dbReference type="NCBI Taxonomy" id="1028688"/>
    <lineage>
        <taxon>Eukaryota</taxon>
        <taxon>Metazoa</taxon>
        <taxon>Spiralia</taxon>
        <taxon>Lophotrochozoa</taxon>
        <taxon>Mollusca</taxon>
        <taxon>Gastropoda</taxon>
        <taxon>Heterobranchia</taxon>
        <taxon>Euthyneura</taxon>
        <taxon>Panpulmonata</taxon>
        <taxon>Eupulmonata</taxon>
        <taxon>Stylommatophora</taxon>
        <taxon>Helicina</taxon>
        <taxon>Arionoidea</taxon>
        <taxon>Arionidae</taxon>
        <taxon>Arion</taxon>
    </lineage>
</organism>
<evidence type="ECO:0000256" key="2">
    <source>
        <dbReference type="ARBA" id="ARBA00022692"/>
    </source>
</evidence>
<gene>
    <name evidence="7" type="primary">ORF162231</name>
</gene>
<dbReference type="GO" id="GO:0016020">
    <property type="term" value="C:membrane"/>
    <property type="evidence" value="ECO:0007669"/>
    <property type="project" value="UniProtKB-SubCell"/>
</dbReference>
<name>A0A0B7B4L1_9EUPU</name>
<comment type="subcellular location">
    <subcellularLocation>
        <location evidence="1">Membrane</location>
        <topology evidence="1">Multi-pass membrane protein</topology>
    </subcellularLocation>
</comment>
<keyword evidence="2 5" id="KW-0812">Transmembrane</keyword>
<accession>A0A0B7B4L1</accession>
<dbReference type="InterPro" id="IPR004853">
    <property type="entry name" value="Sugar_P_trans_dom"/>
</dbReference>
<feature type="domain" description="Sugar phosphate transporter" evidence="6">
    <location>
        <begin position="1"/>
        <end position="188"/>
    </location>
</feature>
<protein>
    <recommendedName>
        <fullName evidence="6">Sugar phosphate transporter domain-containing protein</fullName>
    </recommendedName>
</protein>
<dbReference type="EMBL" id="HACG01041073">
    <property type="protein sequence ID" value="CEK87938.1"/>
    <property type="molecule type" value="Transcribed_RNA"/>
</dbReference>
<feature type="transmembrane region" description="Helical" evidence="5">
    <location>
        <begin position="172"/>
        <end position="190"/>
    </location>
</feature>
<dbReference type="Pfam" id="PF03151">
    <property type="entry name" value="TPT"/>
    <property type="match status" value="1"/>
</dbReference>
<reference evidence="7" key="1">
    <citation type="submission" date="2014-12" db="EMBL/GenBank/DDBJ databases">
        <title>Insight into the proteome of Arion vulgaris.</title>
        <authorList>
            <person name="Aradska J."/>
            <person name="Bulat T."/>
            <person name="Smidak R."/>
            <person name="Sarate P."/>
            <person name="Gangsoo J."/>
            <person name="Sialana F."/>
            <person name="Bilban M."/>
            <person name="Lubec G."/>
        </authorList>
    </citation>
    <scope>NUCLEOTIDE SEQUENCE</scope>
    <source>
        <tissue evidence="7">Skin</tissue>
    </source>
</reference>
<proteinExistence type="predicted"/>
<keyword evidence="4 5" id="KW-0472">Membrane</keyword>
<evidence type="ECO:0000256" key="1">
    <source>
        <dbReference type="ARBA" id="ARBA00004141"/>
    </source>
</evidence>
<feature type="transmembrane region" description="Helical" evidence="5">
    <location>
        <begin position="45"/>
        <end position="65"/>
    </location>
</feature>
<feature type="transmembrane region" description="Helical" evidence="5">
    <location>
        <begin position="86"/>
        <end position="102"/>
    </location>
</feature>
<dbReference type="InterPro" id="IPR050186">
    <property type="entry name" value="TPT_transporter"/>
</dbReference>
<evidence type="ECO:0000256" key="5">
    <source>
        <dbReference type="SAM" id="Phobius"/>
    </source>
</evidence>
<evidence type="ECO:0000256" key="4">
    <source>
        <dbReference type="ARBA" id="ARBA00023136"/>
    </source>
</evidence>
<sequence>EPVTTAVIQYFVQGTPLSVPRIFSLPIIVGGALVFSGERLSYSHLSLGVAAAFTSNILLAFRNMAIKNMQGDNVSALSLKLPKTRLLILVVLVGGGSVMVVYNQEVPVWSEHVMYTLITCFLSSVFHVTYSFVSTGLVLNQLSVVSHAVVNIMKRLFVVLLLYMFARRTATLYNTIGLLVCILGLIIYAFDQQRKSVVTDRGVCSTVR</sequence>
<dbReference type="AlphaFoldDB" id="A0A0B7B4L1"/>
<feature type="non-terminal residue" evidence="7">
    <location>
        <position position="1"/>
    </location>
</feature>
<evidence type="ECO:0000256" key="3">
    <source>
        <dbReference type="ARBA" id="ARBA00022989"/>
    </source>
</evidence>